<comment type="caution">
    <text evidence="1">The sequence shown here is derived from an EMBL/GenBank/DDBJ whole genome shotgun (WGS) entry which is preliminary data.</text>
</comment>
<accession>A0A167HAL9</accession>
<dbReference type="Proteomes" id="UP000076587">
    <property type="component" value="Unassembled WGS sequence"/>
</dbReference>
<evidence type="ECO:0000313" key="2">
    <source>
        <dbReference type="Proteomes" id="UP000076587"/>
    </source>
</evidence>
<protein>
    <submittedName>
        <fullName evidence="1">Uncharacterized protein</fullName>
    </submittedName>
</protein>
<dbReference type="RefSeq" id="WP_063375526.1">
    <property type="nucleotide sequence ID" value="NZ_AUXT01000023.1"/>
</dbReference>
<dbReference type="OrthoDB" id="6402625at2"/>
<dbReference type="PATRIC" id="fig|1365253.3.peg.494"/>
<evidence type="ECO:0000313" key="1">
    <source>
        <dbReference type="EMBL" id="KZN57909.1"/>
    </source>
</evidence>
<sequence>MFNSINSINWDELQLADGKATHVPGALSDLVSGDSKKEEDAYWKLENHVVLQGDLYESAFYILPFLFEIIRSDVSHGRKRVYDLLFEIANGYEAQEVSCMFKGVS</sequence>
<proteinExistence type="predicted"/>
<organism evidence="1 2">
    <name type="scientific">Pseudoalteromonas luteoviolacea NCIMB 1942</name>
    <dbReference type="NCBI Taxonomy" id="1365253"/>
    <lineage>
        <taxon>Bacteria</taxon>
        <taxon>Pseudomonadati</taxon>
        <taxon>Pseudomonadota</taxon>
        <taxon>Gammaproteobacteria</taxon>
        <taxon>Alteromonadales</taxon>
        <taxon>Pseudoalteromonadaceae</taxon>
        <taxon>Pseudoalteromonas</taxon>
    </lineage>
</organism>
<name>A0A167HAL9_9GAMM</name>
<dbReference type="EMBL" id="AUXT01000023">
    <property type="protein sequence ID" value="KZN57909.1"/>
    <property type="molecule type" value="Genomic_DNA"/>
</dbReference>
<dbReference type="AlphaFoldDB" id="A0A167HAL9"/>
<gene>
    <name evidence="1" type="ORF">N482_23235</name>
</gene>
<reference evidence="1 2" key="1">
    <citation type="submission" date="2013-07" db="EMBL/GenBank/DDBJ databases">
        <title>Comparative Genomic and Metabolomic Analysis of Twelve Strains of Pseudoalteromonas luteoviolacea.</title>
        <authorList>
            <person name="Vynne N.G."/>
            <person name="Mansson M."/>
            <person name="Gram L."/>
        </authorList>
    </citation>
    <scope>NUCLEOTIDE SEQUENCE [LARGE SCALE GENOMIC DNA]</scope>
    <source>
        <strain evidence="1 2">NCIMB 1942</strain>
    </source>
</reference>